<dbReference type="SUPFAM" id="SSF68906">
    <property type="entry name" value="SAP domain"/>
    <property type="match status" value="1"/>
</dbReference>
<name>A0ABP0LN90_9DINO</name>
<keyword evidence="2" id="KW-0812">Transmembrane</keyword>
<gene>
    <name evidence="5" type="ORF">SCF082_LOCUS23596</name>
</gene>
<dbReference type="SMART" id="SM00513">
    <property type="entry name" value="SAP"/>
    <property type="match status" value="1"/>
</dbReference>
<keyword evidence="6" id="KW-1185">Reference proteome</keyword>
<dbReference type="Proteomes" id="UP001642464">
    <property type="component" value="Unassembled WGS sequence"/>
</dbReference>
<keyword evidence="2" id="KW-1133">Transmembrane helix</keyword>
<feature type="domain" description="SAP" evidence="4">
    <location>
        <begin position="50"/>
        <end position="84"/>
    </location>
</feature>
<keyword evidence="3" id="KW-0732">Signal</keyword>
<reference evidence="5 6" key="1">
    <citation type="submission" date="2024-02" db="EMBL/GenBank/DDBJ databases">
        <authorList>
            <person name="Chen Y."/>
            <person name="Shah S."/>
            <person name="Dougan E. K."/>
            <person name="Thang M."/>
            <person name="Chan C."/>
        </authorList>
    </citation>
    <scope>NUCLEOTIDE SEQUENCE [LARGE SCALE GENOMIC DNA]</scope>
</reference>
<dbReference type="PROSITE" id="PS50800">
    <property type="entry name" value="SAP"/>
    <property type="match status" value="1"/>
</dbReference>
<protein>
    <recommendedName>
        <fullName evidence="4">SAP domain-containing protein</fullName>
    </recommendedName>
</protein>
<organism evidence="5 6">
    <name type="scientific">Durusdinium trenchii</name>
    <dbReference type="NCBI Taxonomy" id="1381693"/>
    <lineage>
        <taxon>Eukaryota</taxon>
        <taxon>Sar</taxon>
        <taxon>Alveolata</taxon>
        <taxon>Dinophyceae</taxon>
        <taxon>Suessiales</taxon>
        <taxon>Symbiodiniaceae</taxon>
        <taxon>Durusdinium</taxon>
    </lineage>
</organism>
<dbReference type="InterPro" id="IPR036361">
    <property type="entry name" value="SAP_dom_sf"/>
</dbReference>
<feature type="compositionally biased region" description="Basic and acidic residues" evidence="1">
    <location>
        <begin position="683"/>
        <end position="697"/>
    </location>
</feature>
<feature type="transmembrane region" description="Helical" evidence="2">
    <location>
        <begin position="646"/>
        <end position="669"/>
    </location>
</feature>
<keyword evidence="2" id="KW-0472">Membrane</keyword>
<sequence>MVRQRLGPSSRFKVLIVATVVLCFLHLPINGSHPALAVPGLGREATRASLEKLTIPQLKEVLRGLRLKVSGNKSVLVERLVEHKAEIQRVRNGKRKIPEALKLADPATDVFIPLDDTVQQLEALLQEKRVVFLRAGVASGKSTLAQYLRRQQPSKYLQVFAPNVENVTFQNWQKNLRATLGGKTLDVEDAIKHIHENDQVLVFDECHLLFGCPNFLSMFLKPGYLPQPPMMLLLSAASEAVDMRGKISQTPGEITAKYMWTPPIPHARALIDQLAQADVYLSEDAIDFFMNLCGGHRGIFMRAMEWVQMKQSKNSTPWDLKRAVGEASQAWDTESWTEAPDDSLMWKLQTVRAIRANGYLSLENIPQKFVDILCEGPTDGLDLNLRRELTINGLVLPVLKDFEFTPLDWANEGTKYGVANFLMASYYRQALSKRRQLTVDVDRNPVSCTDLLLRALPYMLFADVVALFLSDISQEELPFEVHYTAAVIRVLNRLGVGRTNSAESPTKGKVDIYCTIPDGSTFAIEAVMAARGGIKKKKKSNKVLCDADELNIYSLKESFAVLLFQNFTTLSAQLIPQEGPVAEALEAARSFGSECIEELRPHMEALKMNLRQMASKLEEAVQSFMDYFLQKYPQHKQSLAGLHPGLFLFGLVFVLLELCQVLYMAWRLLSLLCCRSKKKKTKVEKAEKVEKVEKNEAEEAAPEAPEAQ</sequence>
<feature type="signal peptide" evidence="3">
    <location>
        <begin position="1"/>
        <end position="31"/>
    </location>
</feature>
<accession>A0ABP0LN90</accession>
<dbReference type="Pfam" id="PF02037">
    <property type="entry name" value="SAP"/>
    <property type="match status" value="1"/>
</dbReference>
<evidence type="ECO:0000256" key="1">
    <source>
        <dbReference type="SAM" id="MobiDB-lite"/>
    </source>
</evidence>
<dbReference type="InterPro" id="IPR027417">
    <property type="entry name" value="P-loop_NTPase"/>
</dbReference>
<dbReference type="SUPFAM" id="SSF52540">
    <property type="entry name" value="P-loop containing nucleoside triphosphate hydrolases"/>
    <property type="match status" value="1"/>
</dbReference>
<evidence type="ECO:0000313" key="5">
    <source>
        <dbReference type="EMBL" id="CAK9040664.1"/>
    </source>
</evidence>
<comment type="caution">
    <text evidence="5">The sequence shown here is derived from an EMBL/GenBank/DDBJ whole genome shotgun (WGS) entry which is preliminary data.</text>
</comment>
<evidence type="ECO:0000259" key="4">
    <source>
        <dbReference type="PROSITE" id="PS50800"/>
    </source>
</evidence>
<evidence type="ECO:0000256" key="3">
    <source>
        <dbReference type="SAM" id="SignalP"/>
    </source>
</evidence>
<dbReference type="InterPro" id="IPR003034">
    <property type="entry name" value="SAP_dom"/>
</dbReference>
<dbReference type="EMBL" id="CAXAMM010017224">
    <property type="protein sequence ID" value="CAK9040664.1"/>
    <property type="molecule type" value="Genomic_DNA"/>
</dbReference>
<feature type="region of interest" description="Disordered" evidence="1">
    <location>
        <begin position="678"/>
        <end position="708"/>
    </location>
</feature>
<feature type="chain" id="PRO_5046927626" description="SAP domain-containing protein" evidence="3">
    <location>
        <begin position="32"/>
        <end position="708"/>
    </location>
</feature>
<evidence type="ECO:0000256" key="2">
    <source>
        <dbReference type="SAM" id="Phobius"/>
    </source>
</evidence>
<proteinExistence type="predicted"/>
<evidence type="ECO:0000313" key="6">
    <source>
        <dbReference type="Proteomes" id="UP001642464"/>
    </source>
</evidence>
<dbReference type="Gene3D" id="1.10.720.30">
    <property type="entry name" value="SAP domain"/>
    <property type="match status" value="1"/>
</dbReference>